<sequence length="425" mass="48924">MKRALVLAGGGSKGSYEFGFVKALYEHGYHFDIVTGTSIGALNACMIAQKNTIEEMEKLWDHLDFDHVFASMPDIKGMSEDYMTQKAIAVNFFKGYLENRGADVRPFYEIVRGLLDEKALLDSNIDFGLCTVKYPSLKPVYITKNEMPYIHIYDYLLASAACFPAFPMIEIDGEKYLDGGYYDNLPIDLAIRMGADEIIAVDLHGPDKDIIHACYLNRPHIIYSRPYSDLGTFMNFDPEVIARNKRLGYLTGLKTIGILEGKKYSFHTYNGKLFDAFYRHILLVESSKRTLFNNDDAPLTEVLQIRNNHSPLALKDYTYLTIDDLGDLIQADELVIYDFETFLQEALDRFAIYRNQDYMSGTLKEDVKTFIKDMNKERLVGSMYHMFLYPQNESIDMLNFVNVFPKELLIAMLLYDYSRMISEER</sequence>
<feature type="short sequence motif" description="GXSXG" evidence="4">
    <location>
        <begin position="36"/>
        <end position="40"/>
    </location>
</feature>
<dbReference type="RefSeq" id="WP_154514261.1">
    <property type="nucleotide sequence ID" value="NZ_VUNM01000002.1"/>
</dbReference>
<feature type="domain" description="PNPLA" evidence="5">
    <location>
        <begin position="5"/>
        <end position="191"/>
    </location>
</feature>
<evidence type="ECO:0000256" key="1">
    <source>
        <dbReference type="ARBA" id="ARBA00022801"/>
    </source>
</evidence>
<evidence type="ECO:0000256" key="3">
    <source>
        <dbReference type="ARBA" id="ARBA00023098"/>
    </source>
</evidence>
<dbReference type="PANTHER" id="PTHR14226:SF57">
    <property type="entry name" value="BLR7027 PROTEIN"/>
    <property type="match status" value="1"/>
</dbReference>
<keyword evidence="1 4" id="KW-0378">Hydrolase</keyword>
<evidence type="ECO:0000256" key="2">
    <source>
        <dbReference type="ARBA" id="ARBA00022963"/>
    </source>
</evidence>
<dbReference type="GO" id="GO:0016787">
    <property type="term" value="F:hydrolase activity"/>
    <property type="evidence" value="ECO:0007669"/>
    <property type="project" value="UniProtKB-UniRule"/>
</dbReference>
<evidence type="ECO:0000313" key="6">
    <source>
        <dbReference type="EMBL" id="MST88323.1"/>
    </source>
</evidence>
<dbReference type="InterPro" id="IPR016035">
    <property type="entry name" value="Acyl_Trfase/lysoPLipase"/>
</dbReference>
<dbReference type="SUPFAM" id="SSF52151">
    <property type="entry name" value="FabD/lysophospholipase-like"/>
    <property type="match status" value="1"/>
</dbReference>
<dbReference type="PANTHER" id="PTHR14226">
    <property type="entry name" value="NEUROPATHY TARGET ESTERASE/SWISS CHEESE D.MELANOGASTER"/>
    <property type="match status" value="1"/>
</dbReference>
<keyword evidence="7" id="KW-1185">Reference proteome</keyword>
<feature type="active site" description="Proton acceptor" evidence="4">
    <location>
        <position position="178"/>
    </location>
</feature>
<dbReference type="GO" id="GO:0016042">
    <property type="term" value="P:lipid catabolic process"/>
    <property type="evidence" value="ECO:0007669"/>
    <property type="project" value="UniProtKB-UniRule"/>
</dbReference>
<feature type="short sequence motif" description="DGA/G" evidence="4">
    <location>
        <begin position="178"/>
        <end position="180"/>
    </location>
</feature>
<keyword evidence="2 4" id="KW-0442">Lipid degradation</keyword>
<dbReference type="CDD" id="cd07209">
    <property type="entry name" value="Pat_hypo_Ecoli_Z1214_like"/>
    <property type="match status" value="1"/>
</dbReference>
<comment type="caution">
    <text evidence="6">The sequence shown here is derived from an EMBL/GenBank/DDBJ whole genome shotgun (WGS) entry which is preliminary data.</text>
</comment>
<dbReference type="InterPro" id="IPR002641">
    <property type="entry name" value="PNPLA_dom"/>
</dbReference>
<dbReference type="PROSITE" id="PS51635">
    <property type="entry name" value="PNPLA"/>
    <property type="match status" value="1"/>
</dbReference>
<gene>
    <name evidence="6" type="ORF">FYJ79_01790</name>
</gene>
<feature type="active site" description="Nucleophile" evidence="4">
    <location>
        <position position="38"/>
    </location>
</feature>
<dbReference type="Pfam" id="PF01734">
    <property type="entry name" value="Patatin"/>
    <property type="match status" value="1"/>
</dbReference>
<evidence type="ECO:0000313" key="7">
    <source>
        <dbReference type="Proteomes" id="UP000442619"/>
    </source>
</evidence>
<evidence type="ECO:0000256" key="4">
    <source>
        <dbReference type="PROSITE-ProRule" id="PRU01161"/>
    </source>
</evidence>
<name>A0A844FRL8_9FIRM</name>
<evidence type="ECO:0000259" key="5">
    <source>
        <dbReference type="PROSITE" id="PS51635"/>
    </source>
</evidence>
<proteinExistence type="predicted"/>
<protein>
    <submittedName>
        <fullName evidence="6">Patatin-like phospholipase family protein</fullName>
    </submittedName>
</protein>
<organism evidence="6 7">
    <name type="scientific">Sharpea porci</name>
    <dbReference type="NCBI Taxonomy" id="2652286"/>
    <lineage>
        <taxon>Bacteria</taxon>
        <taxon>Bacillati</taxon>
        <taxon>Bacillota</taxon>
        <taxon>Erysipelotrichia</taxon>
        <taxon>Erysipelotrichales</taxon>
        <taxon>Coprobacillaceae</taxon>
        <taxon>Sharpea</taxon>
    </lineage>
</organism>
<dbReference type="Proteomes" id="UP000442619">
    <property type="component" value="Unassembled WGS sequence"/>
</dbReference>
<reference evidence="6 7" key="1">
    <citation type="submission" date="2019-08" db="EMBL/GenBank/DDBJ databases">
        <title>In-depth cultivation of the pig gut microbiome towards novel bacterial diversity and tailored functional studies.</title>
        <authorList>
            <person name="Wylensek D."/>
            <person name="Hitch T.C.A."/>
            <person name="Clavel T."/>
        </authorList>
    </citation>
    <scope>NUCLEOTIDE SEQUENCE [LARGE SCALE GENOMIC DNA]</scope>
    <source>
        <strain evidence="6 7">CA-Schmier-601-WT-3</strain>
    </source>
</reference>
<dbReference type="InterPro" id="IPR050301">
    <property type="entry name" value="NTE"/>
</dbReference>
<keyword evidence="3 4" id="KW-0443">Lipid metabolism</keyword>
<dbReference type="Gene3D" id="3.40.1090.10">
    <property type="entry name" value="Cytosolic phospholipase A2 catalytic domain"/>
    <property type="match status" value="2"/>
</dbReference>
<accession>A0A844FRL8</accession>
<dbReference type="EMBL" id="VUNM01000002">
    <property type="protein sequence ID" value="MST88323.1"/>
    <property type="molecule type" value="Genomic_DNA"/>
</dbReference>
<feature type="short sequence motif" description="GXGXXG" evidence="4">
    <location>
        <begin position="9"/>
        <end position="14"/>
    </location>
</feature>
<dbReference type="AlphaFoldDB" id="A0A844FRL8"/>